<keyword evidence="5" id="KW-0408">Iron</keyword>
<name>A0A1I4QW82_9BACT</name>
<dbReference type="InterPro" id="IPR017900">
    <property type="entry name" value="4Fe4S_Fe_S_CS"/>
</dbReference>
<dbReference type="EMBL" id="FOUU01000001">
    <property type="protein sequence ID" value="SFM43970.1"/>
    <property type="molecule type" value="Genomic_DNA"/>
</dbReference>
<gene>
    <name evidence="8" type="ORF">SAMN05660836_00241</name>
</gene>
<dbReference type="Proteomes" id="UP000199611">
    <property type="component" value="Unassembled WGS sequence"/>
</dbReference>
<keyword evidence="6" id="KW-0411">Iron-sulfur</keyword>
<dbReference type="InterPro" id="IPR009051">
    <property type="entry name" value="Helical_ferredxn"/>
</dbReference>
<evidence type="ECO:0000256" key="2">
    <source>
        <dbReference type="ARBA" id="ARBA00022485"/>
    </source>
</evidence>
<dbReference type="PROSITE" id="PS00198">
    <property type="entry name" value="4FE4S_FER_1"/>
    <property type="match status" value="1"/>
</dbReference>
<keyword evidence="1" id="KW-0813">Transport</keyword>
<dbReference type="PANTHER" id="PTHR43551:SF1">
    <property type="entry name" value="HETERODISULFIDE REDUCTASE"/>
    <property type="match status" value="1"/>
</dbReference>
<evidence type="ECO:0000256" key="3">
    <source>
        <dbReference type="ARBA" id="ARBA00022723"/>
    </source>
</evidence>
<keyword evidence="4" id="KW-0249">Electron transport</keyword>
<evidence type="ECO:0000256" key="1">
    <source>
        <dbReference type="ARBA" id="ARBA00022448"/>
    </source>
</evidence>
<dbReference type="PANTHER" id="PTHR43551">
    <property type="entry name" value="FUMARATE REDUCTASE IRON-SULFUR SUBUNIT"/>
    <property type="match status" value="1"/>
</dbReference>
<evidence type="ECO:0000256" key="6">
    <source>
        <dbReference type="ARBA" id="ARBA00023014"/>
    </source>
</evidence>
<evidence type="ECO:0000259" key="7">
    <source>
        <dbReference type="PROSITE" id="PS51379"/>
    </source>
</evidence>
<evidence type="ECO:0000313" key="9">
    <source>
        <dbReference type="Proteomes" id="UP000199611"/>
    </source>
</evidence>
<keyword evidence="9" id="KW-1185">Reference proteome</keyword>
<proteinExistence type="predicted"/>
<organism evidence="8 9">
    <name type="scientific">Thermodesulforhabdus norvegica</name>
    <dbReference type="NCBI Taxonomy" id="39841"/>
    <lineage>
        <taxon>Bacteria</taxon>
        <taxon>Pseudomonadati</taxon>
        <taxon>Thermodesulfobacteriota</taxon>
        <taxon>Syntrophobacteria</taxon>
        <taxon>Syntrophobacterales</taxon>
        <taxon>Thermodesulforhabdaceae</taxon>
        <taxon>Thermodesulforhabdus</taxon>
    </lineage>
</organism>
<dbReference type="STRING" id="39841.SAMN05660836_00241"/>
<dbReference type="PROSITE" id="PS51379">
    <property type="entry name" value="4FE4S_FER_2"/>
    <property type="match status" value="1"/>
</dbReference>
<keyword evidence="3" id="KW-0479">Metal-binding</keyword>
<dbReference type="Pfam" id="PF13183">
    <property type="entry name" value="Fer4_8"/>
    <property type="match status" value="1"/>
</dbReference>
<sequence>MEPLLLTRRERRKLASQYAERCLTCGTCAGGCPVSGVEGLDVRKVVRLAVLGMDDEIVNSKFPWVCTLCGRCEYACPMGIDLLTLLRSARSLRPRDQVPGTLHKGVEMCLKTGNNLGIPKDDFLFLLEDVGAELAEELPGFEVPVDKKGARILVTVNSKEPFAEPEDMTFWWKIFYAAGESWTIPSENWEGVNWGLFTGDDEAMKEIVGRIVKNYKELECEYLLLPE</sequence>
<protein>
    <submittedName>
        <fullName evidence="8">4Fe-4S dicluster domain-containing protein</fullName>
    </submittedName>
</protein>
<dbReference type="GO" id="GO:0051539">
    <property type="term" value="F:4 iron, 4 sulfur cluster binding"/>
    <property type="evidence" value="ECO:0007669"/>
    <property type="project" value="UniProtKB-KW"/>
</dbReference>
<dbReference type="Gene3D" id="1.10.1060.10">
    <property type="entry name" value="Alpha-helical ferredoxin"/>
    <property type="match status" value="1"/>
</dbReference>
<feature type="domain" description="4Fe-4S ferredoxin-type" evidence="7">
    <location>
        <begin position="13"/>
        <end position="42"/>
    </location>
</feature>
<dbReference type="InterPro" id="IPR017896">
    <property type="entry name" value="4Fe4S_Fe-S-bd"/>
</dbReference>
<evidence type="ECO:0000256" key="4">
    <source>
        <dbReference type="ARBA" id="ARBA00022982"/>
    </source>
</evidence>
<dbReference type="SUPFAM" id="SSF46548">
    <property type="entry name" value="alpha-helical ferredoxin"/>
    <property type="match status" value="1"/>
</dbReference>
<dbReference type="GO" id="GO:0046872">
    <property type="term" value="F:metal ion binding"/>
    <property type="evidence" value="ECO:0007669"/>
    <property type="project" value="UniProtKB-KW"/>
</dbReference>
<reference evidence="8 9" key="1">
    <citation type="submission" date="2016-10" db="EMBL/GenBank/DDBJ databases">
        <authorList>
            <person name="de Groot N.N."/>
        </authorList>
    </citation>
    <scope>NUCLEOTIDE SEQUENCE [LARGE SCALE GENOMIC DNA]</scope>
    <source>
        <strain evidence="8 9">DSM 9990</strain>
    </source>
</reference>
<accession>A0A1I4QW82</accession>
<evidence type="ECO:0000256" key="5">
    <source>
        <dbReference type="ARBA" id="ARBA00023004"/>
    </source>
</evidence>
<keyword evidence="2" id="KW-0004">4Fe-4S</keyword>
<dbReference type="AlphaFoldDB" id="A0A1I4QW82"/>
<evidence type="ECO:0000313" key="8">
    <source>
        <dbReference type="EMBL" id="SFM43970.1"/>
    </source>
</evidence>